<dbReference type="OrthoDB" id="10004862at2759"/>
<dbReference type="RefSeq" id="XP_007401709.1">
    <property type="nucleotide sequence ID" value="XM_007401647.1"/>
</dbReference>
<dbReference type="Pfam" id="PF14027">
    <property type="entry name" value="Questin_oxidase"/>
    <property type="match status" value="1"/>
</dbReference>
<keyword evidence="1" id="KW-0560">Oxidoreductase</keyword>
<organism evidence="2 3">
    <name type="scientific">Phanerochaete carnosa (strain HHB-10118-sp)</name>
    <name type="common">White-rot fungus</name>
    <name type="synonym">Peniophora carnosa</name>
    <dbReference type="NCBI Taxonomy" id="650164"/>
    <lineage>
        <taxon>Eukaryota</taxon>
        <taxon>Fungi</taxon>
        <taxon>Dikarya</taxon>
        <taxon>Basidiomycota</taxon>
        <taxon>Agaricomycotina</taxon>
        <taxon>Agaricomycetes</taxon>
        <taxon>Polyporales</taxon>
        <taxon>Phanerochaetaceae</taxon>
        <taxon>Phanerochaete</taxon>
    </lineage>
</organism>
<gene>
    <name evidence="2" type="ORF">PHACADRAFT_265208</name>
</gene>
<dbReference type="PANTHER" id="PTHR35870">
    <property type="entry name" value="PROTEIN, PUTATIVE (AFU_ORTHOLOGUE AFUA_5G03330)-RELATED"/>
    <property type="match status" value="1"/>
</dbReference>
<evidence type="ECO:0008006" key="4">
    <source>
        <dbReference type="Google" id="ProtNLM"/>
    </source>
</evidence>
<reference evidence="2 3" key="1">
    <citation type="journal article" date="2012" name="BMC Genomics">
        <title>Comparative genomics of the white-rot fungi, Phanerochaete carnosa and P. chrysosporium, to elucidate the genetic basis of the distinct wood types they colonize.</title>
        <authorList>
            <person name="Suzuki H."/>
            <person name="MacDonald J."/>
            <person name="Syed K."/>
            <person name="Salamov A."/>
            <person name="Hori C."/>
            <person name="Aerts A."/>
            <person name="Henrissat B."/>
            <person name="Wiebenga A."/>
            <person name="vanKuyk P.A."/>
            <person name="Barry K."/>
            <person name="Lindquist E."/>
            <person name="LaButti K."/>
            <person name="Lapidus A."/>
            <person name="Lucas S."/>
            <person name="Coutinho P."/>
            <person name="Gong Y."/>
            <person name="Samejima M."/>
            <person name="Mahadevan R."/>
            <person name="Abou-Zaid M."/>
            <person name="de Vries R.P."/>
            <person name="Igarashi K."/>
            <person name="Yadav J.S."/>
            <person name="Grigoriev I.V."/>
            <person name="Master E.R."/>
        </authorList>
    </citation>
    <scope>NUCLEOTIDE SEQUENCE [LARGE SCALE GENOMIC DNA]</scope>
    <source>
        <strain evidence="2 3">HHB-10118-sp</strain>
    </source>
</reference>
<dbReference type="AlphaFoldDB" id="K5VS92"/>
<dbReference type="InParanoid" id="K5VS92"/>
<evidence type="ECO:0000313" key="2">
    <source>
        <dbReference type="EMBL" id="EKM49645.1"/>
    </source>
</evidence>
<evidence type="ECO:0000256" key="1">
    <source>
        <dbReference type="ARBA" id="ARBA00023002"/>
    </source>
</evidence>
<dbReference type="EMBL" id="JH930480">
    <property type="protein sequence ID" value="EKM49645.1"/>
    <property type="molecule type" value="Genomic_DNA"/>
</dbReference>
<dbReference type="KEGG" id="pco:PHACADRAFT_265208"/>
<keyword evidence="3" id="KW-1185">Reference proteome</keyword>
<dbReference type="Proteomes" id="UP000008370">
    <property type="component" value="Unassembled WGS sequence"/>
</dbReference>
<name>K5VS92_PHACS</name>
<accession>K5VS92</accession>
<evidence type="ECO:0000313" key="3">
    <source>
        <dbReference type="Proteomes" id="UP000008370"/>
    </source>
</evidence>
<sequence length="503" mass="54901">MTSKLAPTLTKQGLVNFAGATPESKATVERLLEEDRQKHHCFWGTVGFHNHLSHHLLAAYDFGATAKQLQAIYDADKDGLDPIHLADRATKTVEEQHVTIIAENWTEYLGQEKYYASLLTFFTAAVERLGIGETLEQYVFSPAANGNGAHMLLRFVSGAAHPLIQAGYAAEFGTGALMAQALAQAACHSPYIPELFDLRPQTRATNGHASHSAGPGRQPAHGLSLLEIVREVYDSPTMKPVMPYDPDASLSERSGSARKDGRPEEIMRLSNLWFVDASRGQAELDEKVEELIWLGTLLMAGTSKPGRKPRLDFFLMHMVTSSLFVLSLLQVIPSIESKTTLVRAVLPVVLMYMTVRGRPRIDPALLMSYTATPRPPTRQGLASCQRGASAVGDLAQDDYVNPWPEIVASVVQAPEAHIVKAIRTLYYAAQKYGTTPPGGAIGAFRRDGAETHAGTAKMDGTIFIRAAGVAMETLGWVSHGQKEGEWDRSALGWDDAWNTPDAE</sequence>
<proteinExistence type="predicted"/>
<dbReference type="GeneID" id="18919041"/>
<protein>
    <recommendedName>
        <fullName evidence="4">DUF4243 domain-containing protein</fullName>
    </recommendedName>
</protein>
<dbReference type="PANTHER" id="PTHR35870:SF1">
    <property type="entry name" value="PROTEIN, PUTATIVE (AFU_ORTHOLOGUE AFUA_5G03330)-RELATED"/>
    <property type="match status" value="1"/>
</dbReference>
<dbReference type="HOGENOM" id="CLU_019145_1_0_1"/>
<dbReference type="GO" id="GO:0016491">
    <property type="term" value="F:oxidoreductase activity"/>
    <property type="evidence" value="ECO:0007669"/>
    <property type="project" value="UniProtKB-KW"/>
</dbReference>
<dbReference type="InterPro" id="IPR025337">
    <property type="entry name" value="Questin_oxidase-like"/>
</dbReference>